<sequence>MTAREFAELVSRARNGSRDDDDGGDGIARLVMEGCREGRWVAVDCFAEEAESGGRRTALKTTAALGPIAEE</sequence>
<name>A0A835PEK4_VANPL</name>
<proteinExistence type="predicted"/>
<protein>
    <submittedName>
        <fullName evidence="1">Uncharacterized protein</fullName>
    </submittedName>
</protein>
<accession>A0A835PEK4</accession>
<organism evidence="1 2">
    <name type="scientific">Vanilla planifolia</name>
    <name type="common">Vanilla</name>
    <dbReference type="NCBI Taxonomy" id="51239"/>
    <lineage>
        <taxon>Eukaryota</taxon>
        <taxon>Viridiplantae</taxon>
        <taxon>Streptophyta</taxon>
        <taxon>Embryophyta</taxon>
        <taxon>Tracheophyta</taxon>
        <taxon>Spermatophyta</taxon>
        <taxon>Magnoliopsida</taxon>
        <taxon>Liliopsida</taxon>
        <taxon>Asparagales</taxon>
        <taxon>Orchidaceae</taxon>
        <taxon>Vanilloideae</taxon>
        <taxon>Vanilleae</taxon>
        <taxon>Vanilla</taxon>
    </lineage>
</organism>
<evidence type="ECO:0000313" key="2">
    <source>
        <dbReference type="Proteomes" id="UP000639772"/>
    </source>
</evidence>
<evidence type="ECO:0000313" key="1">
    <source>
        <dbReference type="EMBL" id="KAG0451609.1"/>
    </source>
</evidence>
<dbReference type="EMBL" id="JADCNM010000053">
    <property type="protein sequence ID" value="KAG0451609.1"/>
    <property type="molecule type" value="Genomic_DNA"/>
</dbReference>
<dbReference type="Proteomes" id="UP000639772">
    <property type="component" value="Unassembled WGS sequence"/>
</dbReference>
<gene>
    <name evidence="1" type="ORF">HPP92_026127</name>
</gene>
<comment type="caution">
    <text evidence="1">The sequence shown here is derived from an EMBL/GenBank/DDBJ whole genome shotgun (WGS) entry which is preliminary data.</text>
</comment>
<dbReference type="AlphaFoldDB" id="A0A835PEK4"/>
<reference evidence="1 2" key="1">
    <citation type="journal article" date="2020" name="Nat. Food">
        <title>A phased Vanilla planifolia genome enables genetic improvement of flavour and production.</title>
        <authorList>
            <person name="Hasing T."/>
            <person name="Tang H."/>
            <person name="Brym M."/>
            <person name="Khazi F."/>
            <person name="Huang T."/>
            <person name="Chambers A.H."/>
        </authorList>
    </citation>
    <scope>NUCLEOTIDE SEQUENCE [LARGE SCALE GENOMIC DNA]</scope>
    <source>
        <tissue evidence="1">Leaf</tissue>
    </source>
</reference>